<dbReference type="EMBL" id="CP036525">
    <property type="protein sequence ID" value="QDT01651.1"/>
    <property type="molecule type" value="Genomic_DNA"/>
</dbReference>
<dbReference type="InterPro" id="IPR035093">
    <property type="entry name" value="RelE/ParE_toxin_dom_sf"/>
</dbReference>
<name>A0A517N3D4_9BACT</name>
<dbReference type="SUPFAM" id="SSF143011">
    <property type="entry name" value="RelE-like"/>
    <property type="match status" value="1"/>
</dbReference>
<organism evidence="1 2">
    <name type="scientific">Rubripirellula lacrimiformis</name>
    <dbReference type="NCBI Taxonomy" id="1930273"/>
    <lineage>
        <taxon>Bacteria</taxon>
        <taxon>Pseudomonadati</taxon>
        <taxon>Planctomycetota</taxon>
        <taxon>Planctomycetia</taxon>
        <taxon>Pirellulales</taxon>
        <taxon>Pirellulaceae</taxon>
        <taxon>Rubripirellula</taxon>
    </lineage>
</organism>
<protein>
    <recommendedName>
        <fullName evidence="3">Plasmid maintenance system killer protein</fullName>
    </recommendedName>
</protein>
<dbReference type="Proteomes" id="UP000318538">
    <property type="component" value="Chromosome"/>
</dbReference>
<dbReference type="KEGG" id="rlc:K227x_00180"/>
<evidence type="ECO:0000313" key="2">
    <source>
        <dbReference type="Proteomes" id="UP000318538"/>
    </source>
</evidence>
<sequence length="113" mass="12391">MRVEFSNKKLLKVCSSAEEAQAKHGKRMSVKIQLRMTQLAAVETLADLHLLPGARCHALTGNLKGKFAVDLVHPDRLLFSPDHEPLPLKDDGGLILKEVTAVLIEGIGDYHGK</sequence>
<proteinExistence type="predicted"/>
<dbReference type="Gene3D" id="3.30.2310.20">
    <property type="entry name" value="RelE-like"/>
    <property type="match status" value="1"/>
</dbReference>
<dbReference type="AlphaFoldDB" id="A0A517N3D4"/>
<gene>
    <name evidence="1" type="ORF">K227x_00180</name>
</gene>
<evidence type="ECO:0008006" key="3">
    <source>
        <dbReference type="Google" id="ProtNLM"/>
    </source>
</evidence>
<keyword evidence="2" id="KW-1185">Reference proteome</keyword>
<accession>A0A517N3D4</accession>
<evidence type="ECO:0000313" key="1">
    <source>
        <dbReference type="EMBL" id="QDT01651.1"/>
    </source>
</evidence>
<reference evidence="1 2" key="1">
    <citation type="submission" date="2019-02" db="EMBL/GenBank/DDBJ databases">
        <title>Deep-cultivation of Planctomycetes and their phenomic and genomic characterization uncovers novel biology.</title>
        <authorList>
            <person name="Wiegand S."/>
            <person name="Jogler M."/>
            <person name="Boedeker C."/>
            <person name="Pinto D."/>
            <person name="Vollmers J."/>
            <person name="Rivas-Marin E."/>
            <person name="Kohn T."/>
            <person name="Peeters S.H."/>
            <person name="Heuer A."/>
            <person name="Rast P."/>
            <person name="Oberbeckmann S."/>
            <person name="Bunk B."/>
            <person name="Jeske O."/>
            <person name="Meyerdierks A."/>
            <person name="Storesund J.E."/>
            <person name="Kallscheuer N."/>
            <person name="Luecker S."/>
            <person name="Lage O.M."/>
            <person name="Pohl T."/>
            <person name="Merkel B.J."/>
            <person name="Hornburger P."/>
            <person name="Mueller R.-W."/>
            <person name="Bruemmer F."/>
            <person name="Labrenz M."/>
            <person name="Spormann A.M."/>
            <person name="Op den Camp H."/>
            <person name="Overmann J."/>
            <person name="Amann R."/>
            <person name="Jetten M.S.M."/>
            <person name="Mascher T."/>
            <person name="Medema M.H."/>
            <person name="Devos D.P."/>
            <person name="Kaster A.-K."/>
            <person name="Ovreas L."/>
            <person name="Rohde M."/>
            <person name="Galperin M.Y."/>
            <person name="Jogler C."/>
        </authorList>
    </citation>
    <scope>NUCLEOTIDE SEQUENCE [LARGE SCALE GENOMIC DNA]</scope>
    <source>
        <strain evidence="1 2">K22_7</strain>
    </source>
</reference>